<evidence type="ECO:0000313" key="2">
    <source>
        <dbReference type="Proteomes" id="UP001392437"/>
    </source>
</evidence>
<dbReference type="Proteomes" id="UP001392437">
    <property type="component" value="Unassembled WGS sequence"/>
</dbReference>
<organism evidence="1 2">
    <name type="scientific">Apiospora kogelbergensis</name>
    <dbReference type="NCBI Taxonomy" id="1337665"/>
    <lineage>
        <taxon>Eukaryota</taxon>
        <taxon>Fungi</taxon>
        <taxon>Dikarya</taxon>
        <taxon>Ascomycota</taxon>
        <taxon>Pezizomycotina</taxon>
        <taxon>Sordariomycetes</taxon>
        <taxon>Xylariomycetidae</taxon>
        <taxon>Amphisphaeriales</taxon>
        <taxon>Apiosporaceae</taxon>
        <taxon>Apiospora</taxon>
    </lineage>
</organism>
<dbReference type="AlphaFoldDB" id="A0AAW0QMJ6"/>
<sequence>MCQNNLTGPYPCGHVTSTWDYCLEARARSLLSTNPLQAPSKKTPSPCRTPLVVEWPAKLDTACARTCLTKPFQCCRCVLSNRSDDETEQQLPQVGWTCERCKHVRCRSACSVWTGCGCARCHGAFCRGLVLQLAGDEADGKKAQACGVCLEGGV</sequence>
<dbReference type="EMBL" id="JAQQWP010000007">
    <property type="protein sequence ID" value="KAK8109650.1"/>
    <property type="molecule type" value="Genomic_DNA"/>
</dbReference>
<comment type="caution">
    <text evidence="1">The sequence shown here is derived from an EMBL/GenBank/DDBJ whole genome shotgun (WGS) entry which is preliminary data.</text>
</comment>
<evidence type="ECO:0000313" key="1">
    <source>
        <dbReference type="EMBL" id="KAK8109650.1"/>
    </source>
</evidence>
<proteinExistence type="predicted"/>
<reference evidence="1 2" key="1">
    <citation type="submission" date="2023-01" db="EMBL/GenBank/DDBJ databases">
        <title>Analysis of 21 Apiospora genomes using comparative genomics revels a genus with tremendous synthesis potential of carbohydrate active enzymes and secondary metabolites.</title>
        <authorList>
            <person name="Sorensen T."/>
        </authorList>
    </citation>
    <scope>NUCLEOTIDE SEQUENCE [LARGE SCALE GENOMIC DNA]</scope>
    <source>
        <strain evidence="1 2">CBS 117206</strain>
    </source>
</reference>
<accession>A0AAW0QMJ6</accession>
<keyword evidence="2" id="KW-1185">Reference proteome</keyword>
<gene>
    <name evidence="1" type="ORF">PG999_007787</name>
</gene>
<protein>
    <submittedName>
        <fullName evidence="1">Uncharacterized protein</fullName>
    </submittedName>
</protein>
<name>A0AAW0QMJ6_9PEZI</name>